<protein>
    <submittedName>
        <fullName evidence="1">Uncharacterized protein</fullName>
    </submittedName>
</protein>
<sequence length="310" mass="35905">MDCAQQRCAQRTLAACLLCWRWTWISRQSALTKKFDVTAMARRSPTRRALRAWSCYTQLCRKQRKAACQAIFHHRQHNLKKCVMALRRAVLHKRDKTMNYLLATRHWHKMLLRSTWCLWQEGLHHRKGVHQSALPASRSCWTAHLHNSFHQWREWMVWRHLRKANKMKASTHHSAGLLRRFWGNWQLFVHQVICWRDLAGQAGGIPQDISTCPCLLFMAGQVAGHKRAQSLEPDGHSPCGAPMPKDVLLHVVQERMDPAVLPRLRPCGCPSKAHKGSSIWRLSRRITEGLAQVSDPDIWIDCKGARLPPV</sequence>
<proteinExistence type="predicted"/>
<dbReference type="Proteomes" id="UP000694388">
    <property type="component" value="Unplaced"/>
</dbReference>
<reference evidence="1" key="2">
    <citation type="submission" date="2025-09" db="UniProtKB">
        <authorList>
            <consortium name="Ensembl"/>
        </authorList>
    </citation>
    <scope>IDENTIFICATION</scope>
</reference>
<accession>A0A8C4QW97</accession>
<keyword evidence="2" id="KW-1185">Reference proteome</keyword>
<dbReference type="AlphaFoldDB" id="A0A8C4QW97"/>
<dbReference type="Ensembl" id="ENSEBUT00000022106.1">
    <property type="protein sequence ID" value="ENSEBUP00000021530.1"/>
    <property type="gene ID" value="ENSEBUG00000013295.1"/>
</dbReference>
<evidence type="ECO:0000313" key="2">
    <source>
        <dbReference type="Proteomes" id="UP000694388"/>
    </source>
</evidence>
<organism evidence="1 2">
    <name type="scientific">Eptatretus burgeri</name>
    <name type="common">Inshore hagfish</name>
    <dbReference type="NCBI Taxonomy" id="7764"/>
    <lineage>
        <taxon>Eukaryota</taxon>
        <taxon>Metazoa</taxon>
        <taxon>Chordata</taxon>
        <taxon>Craniata</taxon>
        <taxon>Vertebrata</taxon>
        <taxon>Cyclostomata</taxon>
        <taxon>Myxini</taxon>
        <taxon>Myxiniformes</taxon>
        <taxon>Myxinidae</taxon>
        <taxon>Eptatretinae</taxon>
        <taxon>Eptatretus</taxon>
    </lineage>
</organism>
<name>A0A8C4QW97_EPTBU</name>
<reference evidence="1" key="1">
    <citation type="submission" date="2025-08" db="UniProtKB">
        <authorList>
            <consortium name="Ensembl"/>
        </authorList>
    </citation>
    <scope>IDENTIFICATION</scope>
</reference>
<evidence type="ECO:0000313" key="1">
    <source>
        <dbReference type="Ensembl" id="ENSEBUP00000021530.1"/>
    </source>
</evidence>